<proteinExistence type="predicted"/>
<organism evidence="1">
    <name type="scientific">Anguilla anguilla</name>
    <name type="common">European freshwater eel</name>
    <name type="synonym">Muraena anguilla</name>
    <dbReference type="NCBI Taxonomy" id="7936"/>
    <lineage>
        <taxon>Eukaryota</taxon>
        <taxon>Metazoa</taxon>
        <taxon>Chordata</taxon>
        <taxon>Craniata</taxon>
        <taxon>Vertebrata</taxon>
        <taxon>Euteleostomi</taxon>
        <taxon>Actinopterygii</taxon>
        <taxon>Neopterygii</taxon>
        <taxon>Teleostei</taxon>
        <taxon>Anguilliformes</taxon>
        <taxon>Anguillidae</taxon>
        <taxon>Anguilla</taxon>
    </lineage>
</organism>
<dbReference type="AlphaFoldDB" id="A0A0E9WE86"/>
<evidence type="ECO:0000313" key="1">
    <source>
        <dbReference type="EMBL" id="JAH88626.1"/>
    </source>
</evidence>
<dbReference type="EMBL" id="GBXM01019951">
    <property type="protein sequence ID" value="JAH88626.1"/>
    <property type="molecule type" value="Transcribed_RNA"/>
</dbReference>
<accession>A0A0E9WE86</accession>
<reference evidence="1" key="1">
    <citation type="submission" date="2014-11" db="EMBL/GenBank/DDBJ databases">
        <authorList>
            <person name="Amaro Gonzalez C."/>
        </authorList>
    </citation>
    <scope>NUCLEOTIDE SEQUENCE</scope>
</reference>
<reference evidence="1" key="2">
    <citation type="journal article" date="2015" name="Fish Shellfish Immunol.">
        <title>Early steps in the European eel (Anguilla anguilla)-Vibrio vulnificus interaction in the gills: Role of the RtxA13 toxin.</title>
        <authorList>
            <person name="Callol A."/>
            <person name="Pajuelo D."/>
            <person name="Ebbesson L."/>
            <person name="Teles M."/>
            <person name="MacKenzie S."/>
            <person name="Amaro C."/>
        </authorList>
    </citation>
    <scope>NUCLEOTIDE SEQUENCE</scope>
</reference>
<protein>
    <submittedName>
        <fullName evidence="1">Uncharacterized protein</fullName>
    </submittedName>
</protein>
<name>A0A0E9WE86_ANGAN</name>
<sequence>MSVTSRVQVLAVVLDVIVDKGVDEKVAVIVALLQTENHRDLLLSAGSNQVVWQQLSSREELVVTTLVNEDV</sequence>